<dbReference type="SUPFAM" id="SSF47676">
    <property type="entry name" value="Conserved domain common to transcription factors TFIIS, elongin A, CRSP70"/>
    <property type="match status" value="1"/>
</dbReference>
<dbReference type="Gene3D" id="1.20.930.10">
    <property type="entry name" value="Conserved domain common to transcription factors TFIIS, elongin A, CRSP70"/>
    <property type="match status" value="1"/>
</dbReference>
<evidence type="ECO:0000313" key="13">
    <source>
        <dbReference type="Proteomes" id="UP000311919"/>
    </source>
</evidence>
<sequence>MFYAVMSNSLNSIMLKLRNSIDSTQNVTDLNAVYDVIGRLENFPMTMIQLQDTRIGQLLQTIRHKVDPSLQKRIRLIIKAWQKLLSSEYSHQFVIPIKTSDKSIPTPPKSNGTRSRILASDKLEQSTNSVNIMCHPQTKESGDENSVRPTKRNCPDSSPDKLYKVSAQKLSTYHTQQNENFISDVSKRLNFVNTTSPIMSTSTFVQVSSQGNLVNGSKCIESEHKDIKFQENLDTSVPQTEILVASRSPIPQSLSKPRITNSMRLSKVKSTAELVQAAGDCIDSITADRILTNRISKEVDPPRVCSLMQPTKSRLSRINSSSHSSSRSVSASNNETSYFPKCNTILDVKSEVYLKCKENPTEYEKTRHPTSNSTQISVSSLTVPAIDNQSPLLSNSENNSDRLPFKDIKNDSMPNSQEVKKKKKHKYKDGTEIPEGSPRLHSNQLKGHQKGRTVIPPVTNFMNDWPDLPSLPTDIDWYSLDRSFVTACDNSSLRITEYSGPEKCTGITEIEYACISPTNLHSIILDDQYLHILPWIDMIGYRRHFFPSCSDQELNDLTTMPEPW</sequence>
<feature type="region of interest" description="Disordered" evidence="10">
    <location>
        <begin position="302"/>
        <end position="335"/>
    </location>
</feature>
<dbReference type="Pfam" id="PF08711">
    <property type="entry name" value="Med26"/>
    <property type="match status" value="1"/>
</dbReference>
<keyword evidence="6" id="KW-0804">Transcription</keyword>
<name>A0A4Z2DW15_SCHJA</name>
<dbReference type="STRING" id="6182.A0A4Z2DW15"/>
<dbReference type="PANTHER" id="PTHR15201:SF1">
    <property type="entry name" value="MEDIATOR OF RNA POLYMERASE II TRANSCRIPTION SUBUNIT 26"/>
    <property type="match status" value="1"/>
</dbReference>
<reference evidence="12 13" key="1">
    <citation type="submission" date="2019-03" db="EMBL/GenBank/DDBJ databases">
        <title>An improved genome assembly of the fluke Schistosoma japonicum.</title>
        <authorList>
            <person name="Hu W."/>
            <person name="Luo F."/>
            <person name="Yin M."/>
            <person name="Mo X."/>
            <person name="Sun C."/>
            <person name="Wu Q."/>
            <person name="Zhu B."/>
            <person name="Xiang M."/>
            <person name="Wang J."/>
            <person name="Wang Y."/>
            <person name="Zhang T."/>
            <person name="Xu B."/>
            <person name="Zheng H."/>
            <person name="Feng Z."/>
        </authorList>
    </citation>
    <scope>NUCLEOTIDE SEQUENCE [LARGE SCALE GENOMIC DNA]</scope>
    <source>
        <strain evidence="12">HuSjv2</strain>
        <tissue evidence="12">Worms</tissue>
    </source>
</reference>
<dbReference type="EMBL" id="SKCS01000028">
    <property type="protein sequence ID" value="TNN20390.1"/>
    <property type="molecule type" value="Genomic_DNA"/>
</dbReference>
<organism evidence="12 13">
    <name type="scientific">Schistosoma japonicum</name>
    <name type="common">Blood fluke</name>
    <dbReference type="NCBI Taxonomy" id="6182"/>
    <lineage>
        <taxon>Eukaryota</taxon>
        <taxon>Metazoa</taxon>
        <taxon>Spiralia</taxon>
        <taxon>Lophotrochozoa</taxon>
        <taxon>Platyhelminthes</taxon>
        <taxon>Trematoda</taxon>
        <taxon>Digenea</taxon>
        <taxon>Strigeidida</taxon>
        <taxon>Schistosomatoidea</taxon>
        <taxon>Schistosomatidae</taxon>
        <taxon>Schistosoma</taxon>
    </lineage>
</organism>
<feature type="domain" description="TFIIS N-terminal" evidence="11">
    <location>
        <begin position="1"/>
        <end position="88"/>
    </location>
</feature>
<feature type="region of interest" description="Disordered" evidence="10">
    <location>
        <begin position="387"/>
        <end position="449"/>
    </location>
</feature>
<keyword evidence="5" id="KW-0010">Activator</keyword>
<accession>A0A4Z2DW15</accession>
<comment type="subcellular location">
    <subcellularLocation>
        <location evidence="1 9">Nucleus</location>
    </subcellularLocation>
</comment>
<comment type="similarity">
    <text evidence="2">Belongs to the Mediator complex subunit 26 family.</text>
</comment>
<feature type="compositionally biased region" description="Low complexity" evidence="10">
    <location>
        <begin position="316"/>
        <end position="335"/>
    </location>
</feature>
<dbReference type="SMART" id="SM00509">
    <property type="entry name" value="TFS2N"/>
    <property type="match status" value="1"/>
</dbReference>
<dbReference type="PANTHER" id="PTHR15201">
    <property type="entry name" value="CRSP70"/>
    <property type="match status" value="1"/>
</dbReference>
<evidence type="ECO:0000256" key="1">
    <source>
        <dbReference type="ARBA" id="ARBA00004123"/>
    </source>
</evidence>
<feature type="compositionally biased region" description="Basic and acidic residues" evidence="10">
    <location>
        <begin position="399"/>
        <end position="410"/>
    </location>
</feature>
<dbReference type="GO" id="GO:0006357">
    <property type="term" value="P:regulation of transcription by RNA polymerase II"/>
    <property type="evidence" value="ECO:0007669"/>
    <property type="project" value="InterPro"/>
</dbReference>
<gene>
    <name evidence="12" type="ORF">EWB00_004210</name>
</gene>
<proteinExistence type="inferred from homology"/>
<evidence type="ECO:0000256" key="4">
    <source>
        <dbReference type="ARBA" id="ARBA00023015"/>
    </source>
</evidence>
<evidence type="ECO:0000256" key="3">
    <source>
        <dbReference type="ARBA" id="ARBA00019686"/>
    </source>
</evidence>
<evidence type="ECO:0000256" key="10">
    <source>
        <dbReference type="SAM" id="MobiDB-lite"/>
    </source>
</evidence>
<keyword evidence="4" id="KW-0805">Transcription regulation</keyword>
<evidence type="ECO:0000256" key="2">
    <source>
        <dbReference type="ARBA" id="ARBA00009681"/>
    </source>
</evidence>
<dbReference type="InterPro" id="IPR003617">
    <property type="entry name" value="TFIIS/CRSP70_N_sub"/>
</dbReference>
<evidence type="ECO:0000256" key="6">
    <source>
        <dbReference type="ARBA" id="ARBA00023163"/>
    </source>
</evidence>
<dbReference type="InterPro" id="IPR042376">
    <property type="entry name" value="MED26"/>
</dbReference>
<protein>
    <recommendedName>
        <fullName evidence="3">Mediator of RNA polymerase II transcription subunit 26</fullName>
    </recommendedName>
    <alternativeName>
        <fullName evidence="8">Mediator complex subunit 26</fullName>
    </alternativeName>
</protein>
<feature type="compositionally biased region" description="Polar residues" evidence="10">
    <location>
        <begin position="387"/>
        <end position="398"/>
    </location>
</feature>
<evidence type="ECO:0000256" key="5">
    <source>
        <dbReference type="ARBA" id="ARBA00023159"/>
    </source>
</evidence>
<dbReference type="OrthoDB" id="550309at2759"/>
<feature type="compositionally biased region" description="Basic and acidic residues" evidence="10">
    <location>
        <begin position="137"/>
        <end position="146"/>
    </location>
</feature>
<dbReference type="GO" id="GO:0003712">
    <property type="term" value="F:transcription coregulator activity"/>
    <property type="evidence" value="ECO:0007669"/>
    <property type="project" value="TreeGrafter"/>
</dbReference>
<dbReference type="GO" id="GO:0070847">
    <property type="term" value="C:core mediator complex"/>
    <property type="evidence" value="ECO:0007669"/>
    <property type="project" value="TreeGrafter"/>
</dbReference>
<dbReference type="InterPro" id="IPR017923">
    <property type="entry name" value="TFIIS_N"/>
</dbReference>
<comment type="caution">
    <text evidence="12">The sequence shown here is derived from an EMBL/GenBank/DDBJ whole genome shotgun (WGS) entry which is preliminary data.</text>
</comment>
<evidence type="ECO:0000256" key="8">
    <source>
        <dbReference type="ARBA" id="ARBA00031968"/>
    </source>
</evidence>
<evidence type="ECO:0000259" key="11">
    <source>
        <dbReference type="PROSITE" id="PS51319"/>
    </source>
</evidence>
<dbReference type="PROSITE" id="PS51319">
    <property type="entry name" value="TFIIS_N"/>
    <property type="match status" value="1"/>
</dbReference>
<feature type="region of interest" description="Disordered" evidence="10">
    <location>
        <begin position="134"/>
        <end position="159"/>
    </location>
</feature>
<evidence type="ECO:0000313" key="12">
    <source>
        <dbReference type="EMBL" id="TNN20390.1"/>
    </source>
</evidence>
<dbReference type="InterPro" id="IPR035441">
    <property type="entry name" value="TFIIS/LEDGF_dom_sf"/>
</dbReference>
<dbReference type="GO" id="GO:0016592">
    <property type="term" value="C:mediator complex"/>
    <property type="evidence" value="ECO:0007669"/>
    <property type="project" value="InterPro"/>
</dbReference>
<dbReference type="GO" id="GO:0010628">
    <property type="term" value="P:positive regulation of gene expression"/>
    <property type="evidence" value="ECO:0007669"/>
    <property type="project" value="TreeGrafter"/>
</dbReference>
<dbReference type="AlphaFoldDB" id="A0A4Z2DW15"/>
<keyword evidence="13" id="KW-1185">Reference proteome</keyword>
<dbReference type="Proteomes" id="UP000311919">
    <property type="component" value="Unassembled WGS sequence"/>
</dbReference>
<keyword evidence="7 9" id="KW-0539">Nucleus</keyword>
<evidence type="ECO:0000256" key="7">
    <source>
        <dbReference type="ARBA" id="ARBA00023242"/>
    </source>
</evidence>
<evidence type="ECO:0000256" key="9">
    <source>
        <dbReference type="PROSITE-ProRule" id="PRU00649"/>
    </source>
</evidence>